<dbReference type="KEGG" id="msv:Mesil_2134"/>
<reference evidence="1 2" key="1">
    <citation type="journal article" date="2010" name="Stand. Genomic Sci.">
        <title>Complete genome sequence of Meiothermus silvanus type strain (VI-R2).</title>
        <authorList>
            <person name="Sikorski J."/>
            <person name="Tindall B.J."/>
            <person name="Lowry S."/>
            <person name="Lucas S."/>
            <person name="Nolan M."/>
            <person name="Copeland A."/>
            <person name="Glavina Del Rio T."/>
            <person name="Tice H."/>
            <person name="Cheng J.F."/>
            <person name="Han C."/>
            <person name="Pitluck S."/>
            <person name="Liolios K."/>
            <person name="Ivanova N."/>
            <person name="Mavromatis K."/>
            <person name="Mikhailova N."/>
            <person name="Pati A."/>
            <person name="Goodwin L."/>
            <person name="Chen A."/>
            <person name="Palaniappan K."/>
            <person name="Land M."/>
            <person name="Hauser L."/>
            <person name="Chang Y.J."/>
            <person name="Jeffries C.D."/>
            <person name="Rohde M."/>
            <person name="Goker M."/>
            <person name="Woyke T."/>
            <person name="Bristow J."/>
            <person name="Eisen J.A."/>
            <person name="Markowitz V."/>
            <person name="Hugenholtz P."/>
            <person name="Kyrpides N.C."/>
            <person name="Klenk H.P."/>
            <person name="Lapidus A."/>
        </authorList>
    </citation>
    <scope>NUCLEOTIDE SEQUENCE [LARGE SCALE GENOMIC DNA]</scope>
    <source>
        <strain evidence="2">ATCC 700542 / DSM 9946 / VI-R2</strain>
    </source>
</reference>
<evidence type="ECO:0000313" key="2">
    <source>
        <dbReference type="Proteomes" id="UP000001916"/>
    </source>
</evidence>
<dbReference type="HOGENOM" id="CLU_1738339_0_0_0"/>
<gene>
    <name evidence="1" type="ordered locus">Mesil_2134</name>
</gene>
<name>D7BHR5_ALLS1</name>
<dbReference type="AlphaFoldDB" id="D7BHR5"/>
<sequence>MLRIATVLILSLISFLLSGCQLSGETGPGPSGERVSNFTLESPFLCTARPNAVAYRFSYQGSLVSWRTYWQADDGNRYDLRSLTASVTKEGNTVLVTAQIPSFETLAAKEETAPLASQRLPENAYLVLEATFASGFRQTRASYSIPIFDC</sequence>
<dbReference type="Proteomes" id="UP000001916">
    <property type="component" value="Chromosome"/>
</dbReference>
<proteinExistence type="predicted"/>
<organism evidence="1 2">
    <name type="scientific">Allomeiothermus silvanus (strain ATCC 700542 / DSM 9946 / NBRC 106475 / NCIMB 13440 / VI-R2)</name>
    <name type="common">Thermus silvanus</name>
    <dbReference type="NCBI Taxonomy" id="526227"/>
    <lineage>
        <taxon>Bacteria</taxon>
        <taxon>Thermotogati</taxon>
        <taxon>Deinococcota</taxon>
        <taxon>Deinococci</taxon>
        <taxon>Thermales</taxon>
        <taxon>Thermaceae</taxon>
        <taxon>Allomeiothermus</taxon>
    </lineage>
</organism>
<keyword evidence="2" id="KW-1185">Reference proteome</keyword>
<dbReference type="RefSeq" id="WP_013158554.1">
    <property type="nucleotide sequence ID" value="NC_014212.1"/>
</dbReference>
<evidence type="ECO:0000313" key="1">
    <source>
        <dbReference type="EMBL" id="ADH64005.1"/>
    </source>
</evidence>
<dbReference type="EMBL" id="CP002042">
    <property type="protein sequence ID" value="ADH64005.1"/>
    <property type="molecule type" value="Genomic_DNA"/>
</dbReference>
<evidence type="ECO:0008006" key="3">
    <source>
        <dbReference type="Google" id="ProtNLM"/>
    </source>
</evidence>
<dbReference type="PROSITE" id="PS51257">
    <property type="entry name" value="PROKAR_LIPOPROTEIN"/>
    <property type="match status" value="1"/>
</dbReference>
<dbReference type="OrthoDB" id="9913449at2"/>
<protein>
    <recommendedName>
        <fullName evidence="3">Lipoprotein</fullName>
    </recommendedName>
</protein>
<accession>D7BHR5</accession>
<dbReference type="STRING" id="526227.Mesil_2134"/>